<dbReference type="Gene3D" id="3.10.20.30">
    <property type="match status" value="1"/>
</dbReference>
<dbReference type="EnsemblBacteria" id="CAI50064">
    <property type="protein sequence ID" value="CAI50064"/>
    <property type="gene ID" value="NP_3946A"/>
</dbReference>
<dbReference type="InterPro" id="IPR012675">
    <property type="entry name" value="Beta-grasp_dom_sf"/>
</dbReference>
<gene>
    <name evidence="2" type="ordered locus">NP_3946A</name>
</gene>
<dbReference type="OrthoDB" id="134663at2157"/>
<dbReference type="eggNOG" id="arCOG00536">
    <property type="taxonomic scope" value="Archaea"/>
</dbReference>
<accession>A0A1U7EXZ7</accession>
<dbReference type="Proteomes" id="UP000002698">
    <property type="component" value="Chromosome"/>
</dbReference>
<evidence type="ECO:0000313" key="2">
    <source>
        <dbReference type="EMBL" id="CAI50064.1"/>
    </source>
</evidence>
<dbReference type="SUPFAM" id="SSF54285">
    <property type="entry name" value="MoaD/ThiS"/>
    <property type="match status" value="1"/>
</dbReference>
<dbReference type="GeneID" id="3702928"/>
<evidence type="ECO:0000256" key="1">
    <source>
        <dbReference type="SAM" id="MobiDB-lite"/>
    </source>
</evidence>
<dbReference type="EMBL" id="CR936257">
    <property type="protein sequence ID" value="CAI50064.1"/>
    <property type="molecule type" value="Genomic_DNA"/>
</dbReference>
<feature type="region of interest" description="Disordered" evidence="1">
    <location>
        <begin position="66"/>
        <end position="97"/>
    </location>
</feature>
<organism evidence="2 3">
    <name type="scientific">Natronomonas pharaonis (strain ATCC 35678 / DSM 2160 / CIP 103997 / JCM 8858 / NBRC 14720 / NCIMB 2260 / Gabara)</name>
    <name type="common">Halobacterium pharaonis</name>
    <dbReference type="NCBI Taxonomy" id="348780"/>
    <lineage>
        <taxon>Archaea</taxon>
        <taxon>Methanobacteriati</taxon>
        <taxon>Methanobacteriota</taxon>
        <taxon>Stenosarchaea group</taxon>
        <taxon>Halobacteria</taxon>
        <taxon>Halobacteriales</taxon>
        <taxon>Natronomonadaceae</taxon>
        <taxon>Natronomonas</taxon>
    </lineage>
</organism>
<sequence length="97" mass="10128">MQLTVEFHGTLRDAADGSSVTRQFGDDQTLGAVLEALADDYESLGPLVFGSDGRIRSNVAVAVNGDPVTGEPRRDRQLSDGDRLMLAPGLAGGGGNR</sequence>
<dbReference type="InterPro" id="IPR016155">
    <property type="entry name" value="Mopterin_synth/thiamin_S_b"/>
</dbReference>
<protein>
    <submittedName>
        <fullName evidence="2">MoaD family protein</fullName>
    </submittedName>
</protein>
<dbReference type="InterPro" id="IPR003749">
    <property type="entry name" value="ThiS/MoaD-like"/>
</dbReference>
<dbReference type="AlphaFoldDB" id="A0A1U7EXZ7"/>
<name>A0A1U7EXZ7_NATPD</name>
<dbReference type="RefSeq" id="WP_011323681.1">
    <property type="nucleotide sequence ID" value="NC_007426.1"/>
</dbReference>
<dbReference type="STRING" id="348780.NP_3946A"/>
<evidence type="ECO:0000313" key="3">
    <source>
        <dbReference type="Proteomes" id="UP000002698"/>
    </source>
</evidence>
<dbReference type="HOGENOM" id="CLU_114601_1_2_2"/>
<dbReference type="CDD" id="cd17040">
    <property type="entry name" value="Ubl_MoaD_like"/>
    <property type="match status" value="1"/>
</dbReference>
<reference evidence="2 3" key="1">
    <citation type="journal article" date="2005" name="Genome Res.">
        <title>Living with two extremes: conclusions from the genome sequence of Natronomonas pharaonis.</title>
        <authorList>
            <person name="Falb M."/>
            <person name="Pfeiffer F."/>
            <person name="Palm P."/>
            <person name="Rodewald K."/>
            <person name="Hickmann V."/>
            <person name="Tittor J."/>
            <person name="Oesterhelt D."/>
        </authorList>
    </citation>
    <scope>NUCLEOTIDE SEQUENCE [LARGE SCALE GENOMIC DNA]</scope>
    <source>
        <strain evidence="3">ATCC 35678 / DSM 2160 / CIP 103997 / JCM 8858 / NBRC 14720 / NCIMB 2260 / Gabara</strain>
    </source>
</reference>
<dbReference type="Pfam" id="PF02597">
    <property type="entry name" value="ThiS"/>
    <property type="match status" value="1"/>
</dbReference>
<dbReference type="NCBIfam" id="NF041918">
    <property type="entry name" value="SAMP1"/>
    <property type="match status" value="1"/>
</dbReference>
<dbReference type="InterPro" id="IPR054834">
    <property type="entry name" value="SAMP1_3"/>
</dbReference>
<feature type="compositionally biased region" description="Basic and acidic residues" evidence="1">
    <location>
        <begin position="71"/>
        <end position="83"/>
    </location>
</feature>
<dbReference type="KEGG" id="nph:NP_3946A"/>
<proteinExistence type="predicted"/>
<keyword evidence="3" id="KW-1185">Reference proteome</keyword>